<dbReference type="AlphaFoldDB" id="A0A6P1ZC97"/>
<dbReference type="Gene3D" id="3.40.50.11440">
    <property type="match status" value="1"/>
</dbReference>
<reference evidence="1 2" key="1">
    <citation type="submission" date="2018-06" db="EMBL/GenBank/DDBJ databases">
        <title>Complete genome of Desulfovibrio marinus P48SEP.</title>
        <authorList>
            <person name="Crispim J.S."/>
            <person name="Vidigal P.M.P."/>
            <person name="Silva L.C.F."/>
            <person name="Araujo L.C."/>
            <person name="Laguardia C.N."/>
            <person name="Dias R.S."/>
            <person name="Sousa M.P."/>
            <person name="Paula S.O."/>
            <person name="Silva C."/>
        </authorList>
    </citation>
    <scope>NUCLEOTIDE SEQUENCE [LARGE SCALE GENOMIC DNA]</scope>
    <source>
        <strain evidence="1 2">P48SEP</strain>
    </source>
</reference>
<gene>
    <name evidence="1" type="ORF">DQK91_20490</name>
</gene>
<dbReference type="EMBL" id="QMIF01000021">
    <property type="protein sequence ID" value="TVM30614.1"/>
    <property type="molecule type" value="Genomic_DNA"/>
</dbReference>
<evidence type="ECO:0000313" key="1">
    <source>
        <dbReference type="EMBL" id="TVM30614.1"/>
    </source>
</evidence>
<dbReference type="Proteomes" id="UP000434052">
    <property type="component" value="Unassembled WGS sequence"/>
</dbReference>
<sequence>MSKLIVPSVGIPSWVRETDIPPLHMVRMPEKDEGQPVDSAAEATVTALGRSCRLASLPEGASVAVTVGSRGIAGLTETVAAAVNWLKQRGFKPFIVPAMGSHGGATAEGQAGVLEALGVSQATVGAPIRATMETVDYGVTSQGIRSHFDAAAAKADAILLINRVKSHTSFERPVESGLIKMLAVGLGKAEGARNVHRLGVRGLAEVLPELAAIALKNAPVAYGLALVENRNKQLASIDGIEPEDFFMVEERLLKQAKSHLALLPFNQLDVLVVTWMGKNISGIGMDYAVTGRTDIRGLANPATPFVTKLAVLRLTPESHGNAMGLGLADFTTKALVESLDLTTLYTNAMTSTFVEKGKLPLALPTEREAIQAALATCWRREGEPVRMAVIRSTLALDRFLVSEPLAQELIERGFITEMEPAAPLPFTEKGDLADVF</sequence>
<proteinExistence type="predicted"/>
<organism evidence="1 2">
    <name type="scientific">Oceanidesulfovibrio marinus</name>
    <dbReference type="NCBI Taxonomy" id="370038"/>
    <lineage>
        <taxon>Bacteria</taxon>
        <taxon>Pseudomonadati</taxon>
        <taxon>Thermodesulfobacteriota</taxon>
        <taxon>Desulfovibrionia</taxon>
        <taxon>Desulfovibrionales</taxon>
        <taxon>Desulfovibrionaceae</taxon>
        <taxon>Oceanidesulfovibrio</taxon>
    </lineage>
</organism>
<dbReference type="RefSeq" id="WP_144307279.1">
    <property type="nucleotide sequence ID" value="NZ_QMIF01000021.1"/>
</dbReference>
<dbReference type="OrthoDB" id="9788398at2"/>
<comment type="caution">
    <text evidence="1">The sequence shown here is derived from an EMBL/GenBank/DDBJ whole genome shotgun (WGS) entry which is preliminary data.</text>
</comment>
<accession>A0A6P1ZC97</accession>
<name>A0A6P1ZC97_9BACT</name>
<evidence type="ECO:0000313" key="2">
    <source>
        <dbReference type="Proteomes" id="UP000434052"/>
    </source>
</evidence>
<protein>
    <submittedName>
        <fullName evidence="1">Uncharacterized protein</fullName>
    </submittedName>
</protein>